<accession>A0A645GYM7</accession>
<gene>
    <name evidence="2" type="ORF">SDC9_179332</name>
</gene>
<feature type="transmembrane region" description="Helical" evidence="1">
    <location>
        <begin position="12"/>
        <end position="31"/>
    </location>
</feature>
<keyword evidence="1" id="KW-0472">Membrane</keyword>
<comment type="caution">
    <text evidence="2">The sequence shown here is derived from an EMBL/GenBank/DDBJ whole genome shotgun (WGS) entry which is preliminary data.</text>
</comment>
<protein>
    <submittedName>
        <fullName evidence="2">Uncharacterized protein</fullName>
    </submittedName>
</protein>
<sequence>MATWFGDVDSWLICAGAVWVQSSLLTGRILFGGTADGRERRRLLGALLLGGLLALILLPVALRQEWPLLLLFVLGVAARVPVVWQKRARHAILSQTKG</sequence>
<evidence type="ECO:0000256" key="1">
    <source>
        <dbReference type="SAM" id="Phobius"/>
    </source>
</evidence>
<dbReference type="AlphaFoldDB" id="A0A645GYM7"/>
<keyword evidence="1" id="KW-1133">Transmembrane helix</keyword>
<proteinExistence type="predicted"/>
<reference evidence="2" key="1">
    <citation type="submission" date="2019-08" db="EMBL/GenBank/DDBJ databases">
        <authorList>
            <person name="Kucharzyk K."/>
            <person name="Murdoch R.W."/>
            <person name="Higgins S."/>
            <person name="Loffler F."/>
        </authorList>
    </citation>
    <scope>NUCLEOTIDE SEQUENCE</scope>
</reference>
<keyword evidence="1" id="KW-0812">Transmembrane</keyword>
<organism evidence="2">
    <name type="scientific">bioreactor metagenome</name>
    <dbReference type="NCBI Taxonomy" id="1076179"/>
    <lineage>
        <taxon>unclassified sequences</taxon>
        <taxon>metagenomes</taxon>
        <taxon>ecological metagenomes</taxon>
    </lineage>
</organism>
<feature type="transmembrane region" description="Helical" evidence="1">
    <location>
        <begin position="43"/>
        <end position="62"/>
    </location>
</feature>
<name>A0A645GYM7_9ZZZZ</name>
<dbReference type="EMBL" id="VSSQ01083568">
    <property type="protein sequence ID" value="MPN31857.1"/>
    <property type="molecule type" value="Genomic_DNA"/>
</dbReference>
<evidence type="ECO:0000313" key="2">
    <source>
        <dbReference type="EMBL" id="MPN31857.1"/>
    </source>
</evidence>
<feature type="transmembrane region" description="Helical" evidence="1">
    <location>
        <begin position="68"/>
        <end position="84"/>
    </location>
</feature>